<protein>
    <submittedName>
        <fullName evidence="1">Uncharacterized protein</fullName>
    </submittedName>
</protein>
<keyword evidence="2" id="KW-1185">Reference proteome</keyword>
<dbReference type="AlphaFoldDB" id="A0AAW9QVS1"/>
<evidence type="ECO:0000313" key="2">
    <source>
        <dbReference type="Proteomes" id="UP001328733"/>
    </source>
</evidence>
<reference evidence="1 2" key="1">
    <citation type="submission" date="2024-01" db="EMBL/GenBank/DDBJ databases">
        <title>Genomic insights into the taxonomy and metabolism of the cyanobacterium Pannus brasiliensis CCIBt3594.</title>
        <authorList>
            <person name="Machado M."/>
            <person name="Botero N.B."/>
            <person name="Andreote A.P.D."/>
            <person name="Feitosa A.M.T."/>
            <person name="Popin R."/>
            <person name="Sivonen K."/>
            <person name="Fiore M.F."/>
        </authorList>
    </citation>
    <scope>NUCLEOTIDE SEQUENCE [LARGE SCALE GENOMIC DNA]</scope>
    <source>
        <strain evidence="1 2">CCIBt3594</strain>
    </source>
</reference>
<organism evidence="1 2">
    <name type="scientific">Pannus brasiliensis CCIBt3594</name>
    <dbReference type="NCBI Taxonomy" id="1427578"/>
    <lineage>
        <taxon>Bacteria</taxon>
        <taxon>Bacillati</taxon>
        <taxon>Cyanobacteriota</taxon>
        <taxon>Cyanophyceae</taxon>
        <taxon>Oscillatoriophycideae</taxon>
        <taxon>Chroococcales</taxon>
        <taxon>Microcystaceae</taxon>
        <taxon>Pannus</taxon>
    </lineage>
</organism>
<dbReference type="EMBL" id="JBAFSM010000009">
    <property type="protein sequence ID" value="MEG3436739.1"/>
    <property type="molecule type" value="Genomic_DNA"/>
</dbReference>
<dbReference type="RefSeq" id="WP_332864203.1">
    <property type="nucleotide sequence ID" value="NZ_JBAFSM010000009.1"/>
</dbReference>
<evidence type="ECO:0000313" key="1">
    <source>
        <dbReference type="EMBL" id="MEG3436739.1"/>
    </source>
</evidence>
<dbReference type="Proteomes" id="UP001328733">
    <property type="component" value="Unassembled WGS sequence"/>
</dbReference>
<name>A0AAW9QVS1_9CHRO</name>
<accession>A0AAW9QVS1</accession>
<proteinExistence type="predicted"/>
<sequence>MNTDPLYEVPPVTPEELRKIEANMNTDQRPLQSLPLTQEAFAQVIPLVIQTIIDHQNKLFYKRVESLREIVKERNLSEGDYLFDELQVCERMYEKLQKKADEKEGQDATP</sequence>
<comment type="caution">
    <text evidence="1">The sequence shown here is derived from an EMBL/GenBank/DDBJ whole genome shotgun (WGS) entry which is preliminary data.</text>
</comment>
<gene>
    <name evidence="1" type="ORF">V0288_06370</name>
</gene>